<reference evidence="3 4" key="1">
    <citation type="submission" date="2015-12" db="EMBL/GenBank/DDBJ databases">
        <title>Genome sequence of Tistrella mobilis MCCC 1A02139.</title>
        <authorList>
            <person name="Lu L."/>
            <person name="Lai Q."/>
            <person name="Shao Z."/>
            <person name="Qian P."/>
        </authorList>
    </citation>
    <scope>NUCLEOTIDE SEQUENCE [LARGE SCALE GENOMIC DNA]</scope>
    <source>
        <strain evidence="3 4">MCCC 1A02139</strain>
    </source>
</reference>
<gene>
    <name evidence="3" type="ORF">AUP44_04900</name>
</gene>
<dbReference type="InterPro" id="IPR037465">
    <property type="entry name" value="YlxR"/>
</dbReference>
<dbReference type="InterPro" id="IPR035931">
    <property type="entry name" value="YlxR-like_sf"/>
</dbReference>
<dbReference type="PANTHER" id="PTHR34215:SF1">
    <property type="entry name" value="YLXR DOMAIN-CONTAINING PROTEIN"/>
    <property type="match status" value="1"/>
</dbReference>
<dbReference type="SUPFAM" id="SSF64376">
    <property type="entry name" value="YlxR-like"/>
    <property type="match status" value="1"/>
</dbReference>
<dbReference type="Gene3D" id="3.30.1230.10">
    <property type="entry name" value="YlxR-like"/>
    <property type="match status" value="1"/>
</dbReference>
<dbReference type="OrthoDB" id="9799836at2"/>
<feature type="domain" description="YlxR" evidence="2">
    <location>
        <begin position="46"/>
        <end position="117"/>
    </location>
</feature>
<evidence type="ECO:0000313" key="4">
    <source>
        <dbReference type="Proteomes" id="UP000075787"/>
    </source>
</evidence>
<dbReference type="InterPro" id="IPR007393">
    <property type="entry name" value="YlxR_dom"/>
</dbReference>
<sequence length="242" mass="25395">MPPPRATARPEQTVVVQGVTVDENAMTDTAADLPTDGGPRDRAPERRCIATGQSGSPDGMIRFVVAPGGEVVADMDGRLPGRGAWVTARADLLEQAIRRKAFPRAFKAPVKAGEDLIGTVERLLTARCLEYLGLGRRAGAVVAGYEKVRAWLDAGTVGAVSLASDAGDVAVSRMGALKGVPVVALLTRDEMGRALGRENAVNVAIAEGRLAKRFLAEAGRLAGFRDAPYPVDRVSAGLRENG</sequence>
<name>A0A162KZA9_9PROT</name>
<dbReference type="Gene3D" id="3.30.1330.30">
    <property type="match status" value="1"/>
</dbReference>
<dbReference type="CDD" id="cd00279">
    <property type="entry name" value="YlxR"/>
    <property type="match status" value="1"/>
</dbReference>
<dbReference type="SUPFAM" id="SSF55315">
    <property type="entry name" value="L30e-like"/>
    <property type="match status" value="1"/>
</dbReference>
<organism evidence="3 4">
    <name type="scientific">Tistrella mobilis</name>
    <dbReference type="NCBI Taxonomy" id="171437"/>
    <lineage>
        <taxon>Bacteria</taxon>
        <taxon>Pseudomonadati</taxon>
        <taxon>Pseudomonadota</taxon>
        <taxon>Alphaproteobacteria</taxon>
        <taxon>Geminicoccales</taxon>
        <taxon>Geminicoccaceae</taxon>
        <taxon>Tistrella</taxon>
    </lineage>
</organism>
<dbReference type="NCBIfam" id="NF006622">
    <property type="entry name" value="PRK09190.1"/>
    <property type="match status" value="1"/>
</dbReference>
<proteinExistence type="predicted"/>
<evidence type="ECO:0000313" key="3">
    <source>
        <dbReference type="EMBL" id="KYO52513.1"/>
    </source>
</evidence>
<accession>A0A162KZA9</accession>
<dbReference type="EMBL" id="LPZR01000155">
    <property type="protein sequence ID" value="KYO52513.1"/>
    <property type="molecule type" value="Genomic_DNA"/>
</dbReference>
<dbReference type="Pfam" id="PF04296">
    <property type="entry name" value="YlxR"/>
    <property type="match status" value="1"/>
</dbReference>
<comment type="caution">
    <text evidence="3">The sequence shown here is derived from an EMBL/GenBank/DDBJ whole genome shotgun (WGS) entry which is preliminary data.</text>
</comment>
<evidence type="ECO:0000259" key="2">
    <source>
        <dbReference type="Pfam" id="PF04296"/>
    </source>
</evidence>
<feature type="region of interest" description="Disordered" evidence="1">
    <location>
        <begin position="22"/>
        <end position="44"/>
    </location>
</feature>
<protein>
    <recommendedName>
        <fullName evidence="2">YlxR domain-containing protein</fullName>
    </recommendedName>
</protein>
<dbReference type="PANTHER" id="PTHR34215">
    <property type="entry name" value="BLL0784 PROTEIN"/>
    <property type="match status" value="1"/>
</dbReference>
<dbReference type="InterPro" id="IPR029064">
    <property type="entry name" value="Ribosomal_eL30-like_sf"/>
</dbReference>
<dbReference type="AlphaFoldDB" id="A0A162KZA9"/>
<evidence type="ECO:0000256" key="1">
    <source>
        <dbReference type="SAM" id="MobiDB-lite"/>
    </source>
</evidence>
<dbReference type="Proteomes" id="UP000075787">
    <property type="component" value="Unassembled WGS sequence"/>
</dbReference>